<dbReference type="EMBL" id="BAABFL010000375">
    <property type="protein sequence ID" value="GAA4650221.1"/>
    <property type="molecule type" value="Genomic_DNA"/>
</dbReference>
<feature type="domain" description="RepB-like DNA primase" evidence="1">
    <location>
        <begin position="65"/>
        <end position="166"/>
    </location>
</feature>
<reference evidence="3" key="1">
    <citation type="journal article" date="2019" name="Int. J. Syst. Evol. Microbiol.">
        <title>The Global Catalogue of Microorganisms (GCM) 10K type strain sequencing project: providing services to taxonomists for standard genome sequencing and annotation.</title>
        <authorList>
            <consortium name="The Broad Institute Genomics Platform"/>
            <consortium name="The Broad Institute Genome Sequencing Center for Infectious Disease"/>
            <person name="Wu L."/>
            <person name="Ma J."/>
        </authorList>
    </citation>
    <scope>NUCLEOTIDE SEQUENCE [LARGE SCALE GENOMIC DNA]</scope>
    <source>
        <strain evidence="3">JCM 17805</strain>
    </source>
</reference>
<accession>A0ABP8V343</accession>
<organism evidence="2 3">
    <name type="scientific">Kistimonas scapharcae</name>
    <dbReference type="NCBI Taxonomy" id="1036133"/>
    <lineage>
        <taxon>Bacteria</taxon>
        <taxon>Pseudomonadati</taxon>
        <taxon>Pseudomonadota</taxon>
        <taxon>Gammaproteobacteria</taxon>
        <taxon>Oceanospirillales</taxon>
        <taxon>Endozoicomonadaceae</taxon>
        <taxon>Kistimonas</taxon>
    </lineage>
</organism>
<comment type="caution">
    <text evidence="2">The sequence shown here is derived from an EMBL/GenBank/DDBJ whole genome shotgun (WGS) entry which is preliminary data.</text>
</comment>
<evidence type="ECO:0000259" key="1">
    <source>
        <dbReference type="Pfam" id="PF16793"/>
    </source>
</evidence>
<keyword evidence="3" id="KW-1185">Reference proteome</keyword>
<name>A0ABP8V343_9GAMM</name>
<dbReference type="Pfam" id="PF16793">
    <property type="entry name" value="RepB_primase"/>
    <property type="match status" value="1"/>
</dbReference>
<dbReference type="Proteomes" id="UP001500604">
    <property type="component" value="Unassembled WGS sequence"/>
</dbReference>
<evidence type="ECO:0000313" key="3">
    <source>
        <dbReference type="Proteomes" id="UP001500604"/>
    </source>
</evidence>
<sequence length="171" mass="19067">MVKVPVEKPDLTLQFFQNLTGEENPVLTINVFPEKHGCMVRPDIFHGHYDEVMQKAKRLNDQGACVAHCINKTDLKGRSSEHITEVRTLVVDIDTVPLNDGLTALGDIGIEPHAIVETSPGRFHLYIFVETNFPKKVFKAIQKRLNRLTGGDPNVCDITRVLRTPGSLTPA</sequence>
<dbReference type="RefSeq" id="WP_345196335.1">
    <property type="nucleotide sequence ID" value="NZ_BAABFL010000375.1"/>
</dbReference>
<dbReference type="Gene3D" id="3.30.70.1790">
    <property type="entry name" value="RepB DNA-primase, N-terminal domain"/>
    <property type="match status" value="1"/>
</dbReference>
<proteinExistence type="predicted"/>
<protein>
    <recommendedName>
        <fullName evidence="1">RepB-like DNA primase domain-containing protein</fullName>
    </recommendedName>
</protein>
<gene>
    <name evidence="2" type="ORF">GCM10023116_25040</name>
</gene>
<dbReference type="InterPro" id="IPR039459">
    <property type="entry name" value="RepB-like_DNA_primase_dom"/>
</dbReference>
<evidence type="ECO:0000313" key="2">
    <source>
        <dbReference type="EMBL" id="GAA4650221.1"/>
    </source>
</evidence>